<dbReference type="Pfam" id="PF00196">
    <property type="entry name" value="GerE"/>
    <property type="match status" value="1"/>
</dbReference>
<keyword evidence="1" id="KW-0805">Transcription regulation</keyword>
<accession>A0A840SP27</accession>
<evidence type="ECO:0000313" key="6">
    <source>
        <dbReference type="Proteomes" id="UP000549457"/>
    </source>
</evidence>
<dbReference type="GO" id="GO:0006355">
    <property type="term" value="P:regulation of DNA-templated transcription"/>
    <property type="evidence" value="ECO:0007669"/>
    <property type="project" value="InterPro"/>
</dbReference>
<dbReference type="InterPro" id="IPR016032">
    <property type="entry name" value="Sig_transdc_resp-reg_C-effctor"/>
</dbReference>
<comment type="caution">
    <text evidence="5">The sequence shown here is derived from an EMBL/GenBank/DDBJ whole genome shotgun (WGS) entry which is preliminary data.</text>
</comment>
<gene>
    <name evidence="5" type="ORF">HNP73_002281</name>
</gene>
<dbReference type="EMBL" id="JACHFM010000002">
    <property type="protein sequence ID" value="MBB5222345.1"/>
    <property type="molecule type" value="Genomic_DNA"/>
</dbReference>
<dbReference type="SMART" id="SM00421">
    <property type="entry name" value="HTH_LUXR"/>
    <property type="match status" value="1"/>
</dbReference>
<name>A0A840SP27_9RHOB</name>
<sequence length="231" mass="25369">MAAGYRLIEACLAAGGSEAFTAAVLDLVEWMGADQIMVFDLAREPATCLLSRNFNRLRLGGLLAARYLDGWYREDPLLPELAGVAEGEIRLRRMQDFAGAMSEAYRAELFDRPGLAGKTALLAAGRRRRLVINFYHARTPETEDADMLRLVARLLLRHFDGSEEAPYPPPLAALSERERAVCLGILGGEKAEAIAGRLGVSPATVVTYRKRAYEKLGISARGELFAICRRG</sequence>
<evidence type="ECO:0000256" key="3">
    <source>
        <dbReference type="ARBA" id="ARBA00023163"/>
    </source>
</evidence>
<evidence type="ECO:0000313" key="5">
    <source>
        <dbReference type="EMBL" id="MBB5222345.1"/>
    </source>
</evidence>
<protein>
    <submittedName>
        <fullName evidence="5">DNA-binding CsgD family transcriptional regulator</fullName>
    </submittedName>
</protein>
<dbReference type="AlphaFoldDB" id="A0A840SP27"/>
<dbReference type="PROSITE" id="PS50043">
    <property type="entry name" value="HTH_LUXR_2"/>
    <property type="match status" value="1"/>
</dbReference>
<dbReference type="Proteomes" id="UP000549457">
    <property type="component" value="Unassembled WGS sequence"/>
</dbReference>
<dbReference type="RefSeq" id="WP_184149024.1">
    <property type="nucleotide sequence ID" value="NZ_JACHFM010000002.1"/>
</dbReference>
<dbReference type="InterPro" id="IPR036388">
    <property type="entry name" value="WH-like_DNA-bd_sf"/>
</dbReference>
<proteinExistence type="predicted"/>
<feature type="domain" description="HTH luxR-type" evidence="4">
    <location>
        <begin position="167"/>
        <end position="231"/>
    </location>
</feature>
<evidence type="ECO:0000256" key="1">
    <source>
        <dbReference type="ARBA" id="ARBA00023015"/>
    </source>
</evidence>
<dbReference type="PRINTS" id="PR00038">
    <property type="entry name" value="HTHLUXR"/>
</dbReference>
<dbReference type="CDD" id="cd06170">
    <property type="entry name" value="LuxR_C_like"/>
    <property type="match status" value="1"/>
</dbReference>
<evidence type="ECO:0000259" key="4">
    <source>
        <dbReference type="PROSITE" id="PS50043"/>
    </source>
</evidence>
<dbReference type="PROSITE" id="PS00622">
    <property type="entry name" value="HTH_LUXR_1"/>
    <property type="match status" value="1"/>
</dbReference>
<evidence type="ECO:0000256" key="2">
    <source>
        <dbReference type="ARBA" id="ARBA00023125"/>
    </source>
</evidence>
<dbReference type="GO" id="GO:0003677">
    <property type="term" value="F:DNA binding"/>
    <property type="evidence" value="ECO:0007669"/>
    <property type="project" value="UniProtKB-KW"/>
</dbReference>
<keyword evidence="3" id="KW-0804">Transcription</keyword>
<keyword evidence="6" id="KW-1185">Reference proteome</keyword>
<dbReference type="InterPro" id="IPR000792">
    <property type="entry name" value="Tscrpt_reg_LuxR_C"/>
</dbReference>
<organism evidence="5 6">
    <name type="scientific">Amaricoccus macauensis</name>
    <dbReference type="NCBI Taxonomy" id="57001"/>
    <lineage>
        <taxon>Bacteria</taxon>
        <taxon>Pseudomonadati</taxon>
        <taxon>Pseudomonadota</taxon>
        <taxon>Alphaproteobacteria</taxon>
        <taxon>Rhodobacterales</taxon>
        <taxon>Paracoccaceae</taxon>
        <taxon>Amaricoccus</taxon>
    </lineage>
</organism>
<dbReference type="PANTHER" id="PTHR44688">
    <property type="entry name" value="DNA-BINDING TRANSCRIPTIONAL ACTIVATOR DEVR_DOSR"/>
    <property type="match status" value="1"/>
</dbReference>
<dbReference type="PANTHER" id="PTHR44688:SF16">
    <property type="entry name" value="DNA-BINDING TRANSCRIPTIONAL ACTIVATOR DEVR_DOSR"/>
    <property type="match status" value="1"/>
</dbReference>
<dbReference type="Gene3D" id="1.10.10.10">
    <property type="entry name" value="Winged helix-like DNA-binding domain superfamily/Winged helix DNA-binding domain"/>
    <property type="match status" value="1"/>
</dbReference>
<dbReference type="SUPFAM" id="SSF46894">
    <property type="entry name" value="C-terminal effector domain of the bipartite response regulators"/>
    <property type="match status" value="1"/>
</dbReference>
<reference evidence="5 6" key="1">
    <citation type="submission" date="2020-08" db="EMBL/GenBank/DDBJ databases">
        <title>Genomic Encyclopedia of Type Strains, Phase IV (KMG-IV): sequencing the most valuable type-strain genomes for metagenomic binning, comparative biology and taxonomic classification.</title>
        <authorList>
            <person name="Goeker M."/>
        </authorList>
    </citation>
    <scope>NUCLEOTIDE SEQUENCE [LARGE SCALE GENOMIC DNA]</scope>
    <source>
        <strain evidence="5 6">DSM 101730</strain>
    </source>
</reference>
<keyword evidence="2 5" id="KW-0238">DNA-binding</keyword>